<accession>A0ABW8T2M1</accession>
<evidence type="ECO:0000256" key="3">
    <source>
        <dbReference type="ARBA" id="ARBA00022801"/>
    </source>
</evidence>
<dbReference type="PANTHER" id="PTHR11113:SF14">
    <property type="entry name" value="N-ACETYLGLUCOSAMINE-6-PHOSPHATE DEACETYLASE"/>
    <property type="match status" value="1"/>
</dbReference>
<dbReference type="Gene3D" id="2.30.40.10">
    <property type="entry name" value="Urease, subunit C, domain 1"/>
    <property type="match status" value="1"/>
</dbReference>
<protein>
    <submittedName>
        <fullName evidence="7">N-acetylglucosamine-6-phosphate deacetylase</fullName>
        <ecNumber evidence="7">3.5.1.25</ecNumber>
    </submittedName>
</protein>
<dbReference type="EC" id="3.5.1.25" evidence="7"/>
<reference evidence="7 8" key="1">
    <citation type="submission" date="2024-11" db="EMBL/GenBank/DDBJ databases">
        <authorList>
            <person name="Heng Y.C."/>
            <person name="Lim A.C.H."/>
            <person name="Lee J.K.Y."/>
            <person name="Kittelmann S."/>
        </authorList>
    </citation>
    <scope>NUCLEOTIDE SEQUENCE [LARGE SCALE GENOMIC DNA]</scope>
    <source>
        <strain evidence="7 8">WILCCON 0185</strain>
    </source>
</reference>
<proteinExistence type="inferred from homology"/>
<keyword evidence="3 5" id="KW-0378">Hydrolase</keyword>
<evidence type="ECO:0000259" key="6">
    <source>
        <dbReference type="Pfam" id="PF01979"/>
    </source>
</evidence>
<dbReference type="EMBL" id="JBJHZZ010000001">
    <property type="protein sequence ID" value="MFL0246105.1"/>
    <property type="molecule type" value="Genomic_DNA"/>
</dbReference>
<gene>
    <name evidence="7" type="primary">nagA</name>
    <name evidence="7" type="ORF">ACJDUG_03820</name>
</gene>
<dbReference type="PANTHER" id="PTHR11113">
    <property type="entry name" value="N-ACETYLGLUCOSAMINE-6-PHOSPHATE DEACETYLASE"/>
    <property type="match status" value="1"/>
</dbReference>
<dbReference type="InterPro" id="IPR032466">
    <property type="entry name" value="Metal_Hydrolase"/>
</dbReference>
<organism evidence="7 8">
    <name type="scientific">Candidatus Clostridium stratigraminis</name>
    <dbReference type="NCBI Taxonomy" id="3381661"/>
    <lineage>
        <taxon>Bacteria</taxon>
        <taxon>Bacillati</taxon>
        <taxon>Bacillota</taxon>
        <taxon>Clostridia</taxon>
        <taxon>Eubacteriales</taxon>
        <taxon>Clostridiaceae</taxon>
        <taxon>Clostridium</taxon>
    </lineage>
</organism>
<evidence type="ECO:0000256" key="5">
    <source>
        <dbReference type="PIRNR" id="PIRNR038994"/>
    </source>
</evidence>
<keyword evidence="2" id="KW-0479">Metal-binding</keyword>
<dbReference type="Proteomes" id="UP001623591">
    <property type="component" value="Unassembled WGS sequence"/>
</dbReference>
<dbReference type="InterPro" id="IPR011059">
    <property type="entry name" value="Metal-dep_hydrolase_composite"/>
</dbReference>
<dbReference type="GO" id="GO:0008448">
    <property type="term" value="F:N-acetylglucosamine-6-phosphate deacetylase activity"/>
    <property type="evidence" value="ECO:0007669"/>
    <property type="project" value="UniProtKB-EC"/>
</dbReference>
<evidence type="ECO:0000256" key="1">
    <source>
        <dbReference type="ARBA" id="ARBA00010716"/>
    </source>
</evidence>
<evidence type="ECO:0000256" key="4">
    <source>
        <dbReference type="ARBA" id="ARBA00023277"/>
    </source>
</evidence>
<dbReference type="PIRSF" id="PIRSF038994">
    <property type="entry name" value="NagA"/>
    <property type="match status" value="1"/>
</dbReference>
<feature type="domain" description="Amidohydrolase-related" evidence="6">
    <location>
        <begin position="59"/>
        <end position="384"/>
    </location>
</feature>
<dbReference type="SUPFAM" id="SSF51556">
    <property type="entry name" value="Metallo-dependent hydrolases"/>
    <property type="match status" value="1"/>
</dbReference>
<dbReference type="SUPFAM" id="SSF51338">
    <property type="entry name" value="Composite domain of metallo-dependent hydrolases"/>
    <property type="match status" value="1"/>
</dbReference>
<dbReference type="Gene3D" id="3.20.20.140">
    <property type="entry name" value="Metal-dependent hydrolases"/>
    <property type="match status" value="1"/>
</dbReference>
<dbReference type="NCBIfam" id="TIGR00221">
    <property type="entry name" value="nagA"/>
    <property type="match status" value="1"/>
</dbReference>
<dbReference type="InterPro" id="IPR006680">
    <property type="entry name" value="Amidohydro-rel"/>
</dbReference>
<evidence type="ECO:0000313" key="7">
    <source>
        <dbReference type="EMBL" id="MFL0246105.1"/>
    </source>
</evidence>
<name>A0ABW8T2M1_9CLOT</name>
<dbReference type="CDD" id="cd00854">
    <property type="entry name" value="NagA"/>
    <property type="match status" value="1"/>
</dbReference>
<dbReference type="Pfam" id="PF01979">
    <property type="entry name" value="Amidohydro_1"/>
    <property type="match status" value="1"/>
</dbReference>
<keyword evidence="4 5" id="KW-0119">Carbohydrate metabolism</keyword>
<comment type="caution">
    <text evidence="7">The sequence shown here is derived from an EMBL/GenBank/DDBJ whole genome shotgun (WGS) entry which is preliminary data.</text>
</comment>
<evidence type="ECO:0000313" key="8">
    <source>
        <dbReference type="Proteomes" id="UP001623591"/>
    </source>
</evidence>
<comment type="similarity">
    <text evidence="1 5">Belongs to the metallo-dependent hydrolases superfamily. NagA family.</text>
</comment>
<keyword evidence="8" id="KW-1185">Reference proteome</keyword>
<sequence>MNENLICIKNGKIILEDQILENKILIFNDKIVDIIDEECFNNQEISDKASKIIDAEGKYVSPGFIDVHIHGSGGKDTMDGEISALKTISETIAQNGVTGFLPTTMTMSKEKIYEALDTIKLAKKEAINGAKILGAHMEGPFICEKYKGAQQKDYIIKPDFEFIKDYLDLIKIITMAPEEDNEFKFIKEVKKDTDIVLSMGHTNSDFETAMEAVRYGISHATHTFNAMTPFGHRRLGVVGAVLRSNVTFEIIADTIHLHPDIFQIMLNAKGKDKMILITDSMRAGCMKDGDWELGGQKVIVKNHSARLEDGTLAGSILTLNKAVFNILKYTNLKIYEAVALASLNPARLIDLDNIKGSIKIGKDADLVIFDEELDVSLTISEGKIIYSK</sequence>
<evidence type="ECO:0000256" key="2">
    <source>
        <dbReference type="ARBA" id="ARBA00022723"/>
    </source>
</evidence>
<dbReference type="RefSeq" id="WP_406768559.1">
    <property type="nucleotide sequence ID" value="NZ_JBJHZZ010000001.1"/>
</dbReference>
<dbReference type="InterPro" id="IPR003764">
    <property type="entry name" value="GlcNAc_6-P_deAcase"/>
</dbReference>